<dbReference type="CDD" id="cd05259">
    <property type="entry name" value="PCBER_SDR_a"/>
    <property type="match status" value="1"/>
</dbReference>
<organism evidence="4 5">
    <name type="scientific">Petromyces alliaceus</name>
    <name type="common">Aspergillus alliaceus</name>
    <dbReference type="NCBI Taxonomy" id="209559"/>
    <lineage>
        <taxon>Eukaryota</taxon>
        <taxon>Fungi</taxon>
        <taxon>Dikarya</taxon>
        <taxon>Ascomycota</taxon>
        <taxon>Pezizomycotina</taxon>
        <taxon>Eurotiomycetes</taxon>
        <taxon>Eurotiomycetidae</taxon>
        <taxon>Eurotiales</taxon>
        <taxon>Aspergillaceae</taxon>
        <taxon>Aspergillus</taxon>
        <taxon>Aspergillus subgen. Circumdati</taxon>
    </lineage>
</organism>
<dbReference type="AlphaFoldDB" id="A0A8H5ZXQ9"/>
<evidence type="ECO:0000259" key="3">
    <source>
        <dbReference type="Pfam" id="PF05368"/>
    </source>
</evidence>
<name>A0A8H5ZXQ9_PETAA</name>
<evidence type="ECO:0000313" key="5">
    <source>
        <dbReference type="Proteomes" id="UP000541154"/>
    </source>
</evidence>
<dbReference type="Gene3D" id="3.90.25.10">
    <property type="entry name" value="UDP-galactose 4-epimerase, domain 1"/>
    <property type="match status" value="1"/>
</dbReference>
<proteinExistence type="predicted"/>
<reference evidence="4 5" key="1">
    <citation type="submission" date="2019-04" db="EMBL/GenBank/DDBJ databases">
        <title>Aspergillus burnettii sp. nov., novel species from soil in southeast Queensland.</title>
        <authorList>
            <person name="Gilchrist C.L.M."/>
            <person name="Pitt J.I."/>
            <person name="Lange L."/>
            <person name="Lacey H.J."/>
            <person name="Vuong D."/>
            <person name="Midgley D.J."/>
            <person name="Greenfield P."/>
            <person name="Bradbury M."/>
            <person name="Lacey E."/>
            <person name="Busk P.K."/>
            <person name="Pilgaard B."/>
            <person name="Chooi Y.H."/>
            <person name="Piggott A.M."/>
        </authorList>
    </citation>
    <scope>NUCLEOTIDE SEQUENCE [LARGE SCALE GENOMIC DNA]</scope>
    <source>
        <strain evidence="4 5">FRR 5400</strain>
    </source>
</reference>
<keyword evidence="5" id="KW-1185">Reference proteome</keyword>
<keyword evidence="2" id="KW-0560">Oxidoreductase</keyword>
<dbReference type="Proteomes" id="UP000541154">
    <property type="component" value="Unassembled WGS sequence"/>
</dbReference>
<protein>
    <recommendedName>
        <fullName evidence="3">NmrA-like domain-containing protein</fullName>
    </recommendedName>
</protein>
<feature type="domain" description="NmrA-like" evidence="3">
    <location>
        <begin position="6"/>
        <end position="237"/>
    </location>
</feature>
<evidence type="ECO:0000256" key="1">
    <source>
        <dbReference type="ARBA" id="ARBA00022857"/>
    </source>
</evidence>
<dbReference type="PANTHER" id="PTHR47706:SF9">
    <property type="entry name" value="NMRA-LIKE DOMAIN-CONTAINING PROTEIN-RELATED"/>
    <property type="match status" value="1"/>
</dbReference>
<dbReference type="Gene3D" id="3.40.50.720">
    <property type="entry name" value="NAD(P)-binding Rossmann-like Domain"/>
    <property type="match status" value="1"/>
</dbReference>
<dbReference type="InterPro" id="IPR036291">
    <property type="entry name" value="NAD(P)-bd_dom_sf"/>
</dbReference>
<dbReference type="InterPro" id="IPR051609">
    <property type="entry name" value="NmrA/Isoflavone_reductase-like"/>
</dbReference>
<dbReference type="Pfam" id="PF05368">
    <property type="entry name" value="NmrA"/>
    <property type="match status" value="1"/>
</dbReference>
<dbReference type="InterPro" id="IPR008030">
    <property type="entry name" value="NmrA-like"/>
</dbReference>
<accession>A0A8H5ZXQ9</accession>
<sequence length="306" mass="33888">MSSSPKKVIIVGAGGHLGPHIVSAFDADPHFEVSILSRLSSQSTFPPHIPIHRVSDDYDETQLVGILTGQDAIICTIATHSVQRQRAIINAAVKAGVSHFVPSEFGHDTRNEQAAKILPQLFAAKKQIVEYLKSKEKDGLKWTAFVTGPFFETAVFNILGYDVKTKRATILGYGKNRWSMTTLSTIGLAVKKAILLPEKSSNKYLFIESFNTSQNDILSSLEYSTGAKWETTYHDAEEEKRLALEKISKGNYSGISALMRYMTCAKGHGGDYMDYEESSNELLSLPKECLHENLARMIRVDEAKIG</sequence>
<keyword evidence="1" id="KW-0521">NADP</keyword>
<dbReference type="EMBL" id="SPNV01000328">
    <property type="protein sequence ID" value="KAF5856324.1"/>
    <property type="molecule type" value="Genomic_DNA"/>
</dbReference>
<comment type="caution">
    <text evidence="4">The sequence shown here is derived from an EMBL/GenBank/DDBJ whole genome shotgun (WGS) entry which is preliminary data.</text>
</comment>
<dbReference type="SUPFAM" id="SSF51735">
    <property type="entry name" value="NAD(P)-binding Rossmann-fold domains"/>
    <property type="match status" value="1"/>
</dbReference>
<dbReference type="PANTHER" id="PTHR47706">
    <property type="entry name" value="NMRA-LIKE FAMILY PROTEIN"/>
    <property type="match status" value="1"/>
</dbReference>
<gene>
    <name evidence="4" type="ORF">ETB97_007532</name>
</gene>
<evidence type="ECO:0000313" key="4">
    <source>
        <dbReference type="EMBL" id="KAF5856324.1"/>
    </source>
</evidence>
<dbReference type="InterPro" id="IPR045312">
    <property type="entry name" value="PCBER-like"/>
</dbReference>
<dbReference type="GO" id="GO:0016491">
    <property type="term" value="F:oxidoreductase activity"/>
    <property type="evidence" value="ECO:0007669"/>
    <property type="project" value="UniProtKB-KW"/>
</dbReference>
<evidence type="ECO:0000256" key="2">
    <source>
        <dbReference type="ARBA" id="ARBA00023002"/>
    </source>
</evidence>